<dbReference type="PANTHER" id="PTHR42796:SF4">
    <property type="entry name" value="FUMARYLACETOACETATE HYDROLASE DOMAIN-CONTAINING PROTEIN 2A"/>
    <property type="match status" value="1"/>
</dbReference>
<evidence type="ECO:0000256" key="1">
    <source>
        <dbReference type="ARBA" id="ARBA00010211"/>
    </source>
</evidence>
<evidence type="ECO:0000313" key="4">
    <source>
        <dbReference type="EMBL" id="MDQ0345036.1"/>
    </source>
</evidence>
<dbReference type="EMBL" id="JAUSUO010000013">
    <property type="protein sequence ID" value="MDQ0345036.1"/>
    <property type="molecule type" value="Genomic_DNA"/>
</dbReference>
<proteinExistence type="inferred from homology"/>
<dbReference type="InterPro" id="IPR036663">
    <property type="entry name" value="Fumarylacetoacetase_C_sf"/>
</dbReference>
<evidence type="ECO:0000256" key="2">
    <source>
        <dbReference type="ARBA" id="ARBA00022723"/>
    </source>
</evidence>
<keyword evidence="5" id="KW-1185">Reference proteome</keyword>
<dbReference type="Gene3D" id="3.90.850.10">
    <property type="entry name" value="Fumarylacetoacetase-like, C-terminal domain"/>
    <property type="match status" value="1"/>
</dbReference>
<evidence type="ECO:0000313" key="5">
    <source>
        <dbReference type="Proteomes" id="UP001232343"/>
    </source>
</evidence>
<dbReference type="InterPro" id="IPR051121">
    <property type="entry name" value="FAH"/>
</dbReference>
<name>A0ABU0D9F4_9BACI</name>
<protein>
    <submittedName>
        <fullName evidence="4">2-keto-4-pentenoate hydratase/2-oxohepta-3-ene-1,7-dioic acid hydratase in catechol pathway</fullName>
    </submittedName>
</protein>
<sequence length="296" mass="33224">MKLLTFYDQGLHKLGVKTEQGILDITASVKNGINFDIKTDIMDVISGFKEEVSKLQDLIDYSISENKAVFVNEDEITWGPCVTRPHKIICVGLNYRKHADETNAPYPEVPILFNKFDNTLTGHRDEIPVPKVTEKLDYEVELGIVIGKKAKYVNIDKSLDHVFGYCTVNDLSARDLQLRTPQWLLGKSCDKFSPIGPFLVTADEVGDPNNLSLKTYVNGELRQDSNTSDMIFNCAEIVSYISQHMTLEPGDIILTGTPEGVVMGYPEDEQHYLQPGDVVTVEIEKLGALTNYFIEE</sequence>
<dbReference type="Pfam" id="PF01557">
    <property type="entry name" value="FAA_hydrolase"/>
    <property type="match status" value="1"/>
</dbReference>
<comment type="similarity">
    <text evidence="1">Belongs to the FAH family.</text>
</comment>
<reference evidence="4 5" key="1">
    <citation type="submission" date="2023-07" db="EMBL/GenBank/DDBJ databases">
        <title>Genomic Encyclopedia of Type Strains, Phase IV (KMG-IV): sequencing the most valuable type-strain genomes for metagenomic binning, comparative biology and taxonomic classification.</title>
        <authorList>
            <person name="Goeker M."/>
        </authorList>
    </citation>
    <scope>NUCLEOTIDE SEQUENCE [LARGE SCALE GENOMIC DNA]</scope>
    <source>
        <strain evidence="4 5">DSM 27848</strain>
    </source>
</reference>
<dbReference type="PANTHER" id="PTHR42796">
    <property type="entry name" value="FUMARYLACETOACETATE HYDROLASE DOMAIN-CONTAINING PROTEIN 2A-RELATED"/>
    <property type="match status" value="1"/>
</dbReference>
<evidence type="ECO:0000259" key="3">
    <source>
        <dbReference type="Pfam" id="PF01557"/>
    </source>
</evidence>
<feature type="domain" description="Fumarylacetoacetase-like C-terminal" evidence="3">
    <location>
        <begin position="87"/>
        <end position="291"/>
    </location>
</feature>
<organism evidence="4 5">
    <name type="scientific">Lederbergia wuyishanensis</name>
    <dbReference type="NCBI Taxonomy" id="1347903"/>
    <lineage>
        <taxon>Bacteria</taxon>
        <taxon>Bacillati</taxon>
        <taxon>Bacillota</taxon>
        <taxon>Bacilli</taxon>
        <taxon>Bacillales</taxon>
        <taxon>Bacillaceae</taxon>
        <taxon>Lederbergia</taxon>
    </lineage>
</organism>
<dbReference type="SUPFAM" id="SSF56529">
    <property type="entry name" value="FAH"/>
    <property type="match status" value="1"/>
</dbReference>
<dbReference type="Proteomes" id="UP001232343">
    <property type="component" value="Unassembled WGS sequence"/>
</dbReference>
<keyword evidence="2" id="KW-0479">Metal-binding</keyword>
<dbReference type="InterPro" id="IPR011234">
    <property type="entry name" value="Fumarylacetoacetase-like_C"/>
</dbReference>
<dbReference type="RefSeq" id="WP_244681122.1">
    <property type="nucleotide sequence ID" value="NZ_JALIRM010000003.1"/>
</dbReference>
<comment type="caution">
    <text evidence="4">The sequence shown here is derived from an EMBL/GenBank/DDBJ whole genome shotgun (WGS) entry which is preliminary data.</text>
</comment>
<gene>
    <name evidence="4" type="ORF">J2S14_003883</name>
</gene>
<accession>A0ABU0D9F4</accession>